<dbReference type="EMBL" id="BA000030">
    <property type="protein sequence ID" value="BAC68166.1"/>
    <property type="molecule type" value="Genomic_DNA"/>
</dbReference>
<sequence>MATLLRRVCPHEGVRIAAVPAGFVLSRRPWTASVYRCAVVGPQSEDRREVEGSRTPVASASSRLRPCRRRLSVVRCPRRAVPSQAVRSRFRPGTTRFLGDVLVYQRHRDALHARVRHVIDDVHPGLGRGAARPVRIATHSLGGVIAVDMATANVPLWTESLVTFGSQATFFHQPVPGDLLCQMIAFRMRKHQEAETGALPPETGFIAHAGQGW</sequence>
<dbReference type="HOGENOM" id="CLU_1293689_0_0_11"/>
<name>Q82QP9_STRAW</name>
<keyword evidence="2" id="KW-1185">Reference proteome</keyword>
<evidence type="ECO:0000313" key="2">
    <source>
        <dbReference type="Proteomes" id="UP000000428"/>
    </source>
</evidence>
<dbReference type="AlphaFoldDB" id="Q82QP9"/>
<organism evidence="1 2">
    <name type="scientific">Streptomyces avermitilis (strain ATCC 31267 / DSM 46492 / JCM 5070 / NBRC 14893 / NCIMB 12804 / NRRL 8165 / MA-4680)</name>
    <dbReference type="NCBI Taxonomy" id="227882"/>
    <lineage>
        <taxon>Bacteria</taxon>
        <taxon>Bacillati</taxon>
        <taxon>Actinomycetota</taxon>
        <taxon>Actinomycetes</taxon>
        <taxon>Kitasatosporales</taxon>
        <taxon>Streptomycetaceae</taxon>
        <taxon>Streptomyces</taxon>
    </lineage>
</organism>
<dbReference type="Proteomes" id="UP000000428">
    <property type="component" value="Chromosome"/>
</dbReference>
<accession>Q82QP9</accession>
<dbReference type="KEGG" id="sma:SAVERM_456"/>
<proteinExistence type="predicted"/>
<reference evidence="1 2" key="2">
    <citation type="journal article" date="2003" name="Nat. Biotechnol.">
        <title>Complete genome sequence and comparative analysis of the industrial microorganism Streptomyces avermitilis.</title>
        <authorList>
            <person name="Ikeda H."/>
            <person name="Ishikawa J."/>
            <person name="Hanamoto A."/>
            <person name="Shinose M."/>
            <person name="Kikuchi H."/>
            <person name="Shiba T."/>
            <person name="Sakaki Y."/>
            <person name="Hattori M."/>
            <person name="Omura S."/>
        </authorList>
    </citation>
    <scope>NUCLEOTIDE SEQUENCE [LARGE SCALE GENOMIC DNA]</scope>
    <source>
        <strain evidence="2">ATCC 31267 / DSM 46492 / JCM 5070 / NBRC 14893 / NCIMB 12804 / NRRL 8165 / MA-4680</strain>
    </source>
</reference>
<gene>
    <name evidence="1" type="ORF">SAVERM_456</name>
</gene>
<protein>
    <submittedName>
        <fullName evidence="1">Uncharacterized protein</fullName>
    </submittedName>
</protein>
<dbReference type="eggNOG" id="COG3545">
    <property type="taxonomic scope" value="Bacteria"/>
</dbReference>
<reference evidence="1 2" key="3">
    <citation type="journal article" date="2014" name="J. Ind. Microbiol. Biotechnol.">
        <title>Genome mining of the Streptomyces avermitilis genome and development of genome-minimized hosts for heterologous expression of biosynthetic gene clusters.</title>
        <authorList>
            <person name="Ikeda H."/>
            <person name="Shin-ya K."/>
            <person name="Omura S."/>
        </authorList>
    </citation>
    <scope>NUCLEOTIDE SEQUENCE [LARGE SCALE GENOMIC DNA]</scope>
    <source>
        <strain evidence="2">ATCC 31267 / DSM 46492 / JCM 5070 / NBRC 14893 / NCIMB 12804 / NRRL 8165 / MA-4680</strain>
    </source>
</reference>
<evidence type="ECO:0000313" key="1">
    <source>
        <dbReference type="EMBL" id="BAC68166.1"/>
    </source>
</evidence>
<reference evidence="1 2" key="1">
    <citation type="journal article" date="2001" name="Proc. Natl. Acad. Sci. U.S.A.">
        <title>Genome sequence of an industrial microorganism Streptomyces avermitilis: deducing the ability of producing secondary metabolites.</title>
        <authorList>
            <person name="Omura S."/>
            <person name="Ikeda H."/>
            <person name="Ishikawa J."/>
            <person name="Hanamoto A."/>
            <person name="Takahashi C."/>
            <person name="Shinose M."/>
            <person name="Takahashi Y."/>
            <person name="Horikawa H."/>
            <person name="Nakazawa H."/>
            <person name="Osonoe T."/>
            <person name="Kikuchi H."/>
            <person name="Shiba T."/>
            <person name="Sakaki Y."/>
            <person name="Hattori M."/>
        </authorList>
    </citation>
    <scope>NUCLEOTIDE SEQUENCE [LARGE SCALE GENOMIC DNA]</scope>
    <source>
        <strain evidence="2">ATCC 31267 / DSM 46492 / JCM 5070 / NBRC 14893 / NCIMB 12804 / NRRL 8165 / MA-4680</strain>
    </source>
</reference>